<dbReference type="InterPro" id="IPR032466">
    <property type="entry name" value="Metal_Hydrolase"/>
</dbReference>
<feature type="domain" description="Amidohydrolase-related" evidence="1">
    <location>
        <begin position="12"/>
        <end position="254"/>
    </location>
</feature>
<proteinExistence type="predicted"/>
<gene>
    <name evidence="2" type="ORF">N4S67_27365</name>
</gene>
<accession>A0ABT2MIL1</accession>
<protein>
    <submittedName>
        <fullName evidence="2">Amidohydrolase family protein</fullName>
    </submittedName>
</protein>
<dbReference type="Pfam" id="PF04909">
    <property type="entry name" value="Amidohydro_2"/>
    <property type="match status" value="1"/>
</dbReference>
<dbReference type="SUPFAM" id="SSF51556">
    <property type="entry name" value="Metallo-dependent hydrolases"/>
    <property type="match status" value="1"/>
</dbReference>
<evidence type="ECO:0000259" key="1">
    <source>
        <dbReference type="Pfam" id="PF04909"/>
    </source>
</evidence>
<sequence length="262" mass="28711">MGEFGCGARIFDAHLHIIERAFPLIPNDGYLPPPFTVEDYRTRVSELNVRGGAVVSGSFQGFDQRYLRHALRTLGSAYVGVTQIPSDTTDDDIRALTADGIRAVRFNVHRGGSASLRDLEHLARRVHEVADWHAELYIASRDLVAIAPVLARLQVVSIDHLGLSSEGLHCLLDLVDKGAYVKATGFGRLDLNPAYAIGEIMKVNPGALVFGTDLPSTRAPRPFRDEDLNTIADVVGAEHLDDVLWGNAARLYRIEHANTPGR</sequence>
<dbReference type="EMBL" id="JAODWD010000008">
    <property type="protein sequence ID" value="MCT7662123.1"/>
    <property type="molecule type" value="Genomic_DNA"/>
</dbReference>
<dbReference type="Proteomes" id="UP001206639">
    <property type="component" value="Unassembled WGS sequence"/>
</dbReference>
<dbReference type="Gene3D" id="3.20.20.140">
    <property type="entry name" value="Metal-dependent hydrolases"/>
    <property type="match status" value="1"/>
</dbReference>
<keyword evidence="3" id="KW-1185">Reference proteome</keyword>
<evidence type="ECO:0000313" key="2">
    <source>
        <dbReference type="EMBL" id="MCT7662123.1"/>
    </source>
</evidence>
<dbReference type="InterPro" id="IPR052358">
    <property type="entry name" value="Aro_Compnd_Degr_Hydrolases"/>
</dbReference>
<organism evidence="2 3">
    <name type="scientific">Mycobacterium deserti</name>
    <dbReference type="NCBI Taxonomy" id="2978347"/>
    <lineage>
        <taxon>Bacteria</taxon>
        <taxon>Bacillati</taxon>
        <taxon>Actinomycetota</taxon>
        <taxon>Actinomycetes</taxon>
        <taxon>Mycobacteriales</taxon>
        <taxon>Mycobacteriaceae</taxon>
        <taxon>Mycobacterium</taxon>
    </lineage>
</organism>
<name>A0ABT2MIL1_9MYCO</name>
<comment type="caution">
    <text evidence="2">The sequence shown here is derived from an EMBL/GenBank/DDBJ whole genome shotgun (WGS) entry which is preliminary data.</text>
</comment>
<dbReference type="RefSeq" id="WP_260996201.1">
    <property type="nucleotide sequence ID" value="NZ_JAODWD010000008.1"/>
</dbReference>
<dbReference type="PANTHER" id="PTHR35563">
    <property type="entry name" value="BARREL METAL-DEPENDENT HYDROLASE, PUTATIVE (AFU_ORTHOLOGUE AFUA_1G16240)-RELATED"/>
    <property type="match status" value="1"/>
</dbReference>
<evidence type="ECO:0000313" key="3">
    <source>
        <dbReference type="Proteomes" id="UP001206639"/>
    </source>
</evidence>
<dbReference type="InterPro" id="IPR006680">
    <property type="entry name" value="Amidohydro-rel"/>
</dbReference>
<dbReference type="PANTHER" id="PTHR35563:SF2">
    <property type="entry name" value="BARREL METAL-DEPENDENT HYDROLASE, PUTATIVE (AFU_ORTHOLOGUE AFUA_1G16240)-RELATED"/>
    <property type="match status" value="1"/>
</dbReference>
<reference evidence="3" key="1">
    <citation type="submission" date="2023-07" db="EMBL/GenBank/DDBJ databases">
        <authorList>
            <person name="Deng Y."/>
            <person name="Zhang Y.-Q."/>
        </authorList>
    </citation>
    <scope>NUCLEOTIDE SEQUENCE [LARGE SCALE GENOMIC DNA]</scope>
    <source>
        <strain evidence="3">CPCC 205710</strain>
    </source>
</reference>